<dbReference type="AlphaFoldDB" id="A0A0P0D1M6"/>
<accession>A0A0P0D1M6</accession>
<dbReference type="RefSeq" id="WP_062545372.1">
    <property type="nucleotide sequence ID" value="NZ_CP012643.1"/>
</dbReference>
<evidence type="ECO:0000313" key="2">
    <source>
        <dbReference type="Proteomes" id="UP000061382"/>
    </source>
</evidence>
<evidence type="ECO:0000313" key="1">
    <source>
        <dbReference type="EMBL" id="ALJ00766.1"/>
    </source>
</evidence>
<dbReference type="OrthoDB" id="852653at2"/>
<sequence>MGNIIQASCTCGLESEQIFQGIGFQYYETRIRLEPAYCDLCGIVSGKDMGKNFCKCPKCRKKMKFYYEGLEADDNEDSDFPSSEYLESKEHWHCPKCKDENLIFGSMGCWD</sequence>
<dbReference type="KEGG" id="rti:DC20_19475"/>
<reference evidence="1 2" key="1">
    <citation type="submission" date="2015-08" db="EMBL/GenBank/DDBJ databases">
        <title>Complete genome sequence of Rufibacter tibetensis strain 1351t, a radiation-resistant bacterium from tibet plateau.</title>
        <authorList>
            <person name="Dai J."/>
        </authorList>
    </citation>
    <scope>NUCLEOTIDE SEQUENCE [LARGE SCALE GENOMIC DNA]</scope>
    <source>
        <strain evidence="1 2">1351</strain>
    </source>
</reference>
<proteinExistence type="predicted"/>
<name>A0A0P0D1M6_9BACT</name>
<dbReference type="PATRIC" id="fig|512763.3.peg.4269"/>
<dbReference type="Proteomes" id="UP000061382">
    <property type="component" value="Chromosome"/>
</dbReference>
<dbReference type="EMBL" id="CP012643">
    <property type="protein sequence ID" value="ALJ00766.1"/>
    <property type="molecule type" value="Genomic_DNA"/>
</dbReference>
<protein>
    <submittedName>
        <fullName evidence="1">Uncharacterized protein</fullName>
    </submittedName>
</protein>
<organism evidence="1 2">
    <name type="scientific">Rufibacter tibetensis</name>
    <dbReference type="NCBI Taxonomy" id="512763"/>
    <lineage>
        <taxon>Bacteria</taxon>
        <taxon>Pseudomonadati</taxon>
        <taxon>Bacteroidota</taxon>
        <taxon>Cytophagia</taxon>
        <taxon>Cytophagales</taxon>
        <taxon>Hymenobacteraceae</taxon>
        <taxon>Rufibacter</taxon>
    </lineage>
</organism>
<gene>
    <name evidence="1" type="ORF">DC20_19475</name>
</gene>
<keyword evidence="2" id="KW-1185">Reference proteome</keyword>